<dbReference type="AlphaFoldDB" id="A0A9X6NZ13"/>
<accession>A0A9X6NZ13</accession>
<comment type="caution">
    <text evidence="1">The sequence shown here is derived from an EMBL/GenBank/DDBJ whole genome shotgun (WGS) entry which is preliminary data.</text>
</comment>
<proteinExistence type="predicted"/>
<organism evidence="1 2">
    <name type="scientific">Lactobacillus johnsonii</name>
    <dbReference type="NCBI Taxonomy" id="33959"/>
    <lineage>
        <taxon>Bacteria</taxon>
        <taxon>Bacillati</taxon>
        <taxon>Bacillota</taxon>
        <taxon>Bacilli</taxon>
        <taxon>Lactobacillales</taxon>
        <taxon>Lactobacillaceae</taxon>
        <taxon>Lactobacillus</taxon>
    </lineage>
</organism>
<dbReference type="RefSeq" id="WP_094497545.1">
    <property type="nucleotide sequence ID" value="NZ_NGOD01000004.1"/>
</dbReference>
<dbReference type="EMBL" id="NGOH01000077">
    <property type="protein sequence ID" value="OYS12024.1"/>
    <property type="molecule type" value="Genomic_DNA"/>
</dbReference>
<reference evidence="1 2" key="2">
    <citation type="submission" date="2017-09" db="EMBL/GenBank/DDBJ databases">
        <title>Tripartite evolution among Lactobacillus johnsonii, Lactobacillus taiwanensis, Lactobacillus reuteri and their rodent host.</title>
        <authorList>
            <person name="Wang T."/>
            <person name="Knowles S."/>
            <person name="Cheng C."/>
        </authorList>
    </citation>
    <scope>NUCLEOTIDE SEQUENCE [LARGE SCALE GENOMIC DNA]</scope>
    <source>
        <strain evidence="1 2">117c</strain>
    </source>
</reference>
<reference evidence="1 2" key="1">
    <citation type="submission" date="2017-04" db="EMBL/GenBank/DDBJ databases">
        <authorList>
            <person name="Lin X.B."/>
            <person name="Stothard P."/>
            <person name="Tasseva G."/>
            <person name="Walter J."/>
        </authorList>
    </citation>
    <scope>NUCLEOTIDE SEQUENCE [LARGE SCALE GENOMIC DNA]</scope>
    <source>
        <strain evidence="1 2">117c</strain>
    </source>
</reference>
<protein>
    <submittedName>
        <fullName evidence="1">Uncharacterized protein</fullName>
    </submittedName>
</protein>
<sequence length="88" mass="10128">MNTALIIKNIDNQPYSLKTKTKANKIDFPFNCMLNNTNLKFSKPNVEIIFLFNKANELNIWDKDHGSQLVQGQSAKELINKLSFLLDK</sequence>
<evidence type="ECO:0000313" key="1">
    <source>
        <dbReference type="EMBL" id="OYS12024.1"/>
    </source>
</evidence>
<gene>
    <name evidence="1" type="ORF">CBF50_07290</name>
</gene>
<evidence type="ECO:0000313" key="2">
    <source>
        <dbReference type="Proteomes" id="UP000215693"/>
    </source>
</evidence>
<dbReference type="Proteomes" id="UP000215693">
    <property type="component" value="Unassembled WGS sequence"/>
</dbReference>
<name>A0A9X6NZ13_LACJH</name>